<evidence type="ECO:0000256" key="2">
    <source>
        <dbReference type="ARBA" id="ARBA00004496"/>
    </source>
</evidence>
<evidence type="ECO:0000256" key="12">
    <source>
        <dbReference type="PIRSR" id="PIRSR000412-50"/>
    </source>
</evidence>
<dbReference type="PANTHER" id="PTHR11680:SF35">
    <property type="entry name" value="SERINE HYDROXYMETHYLTRANSFERASE 1"/>
    <property type="match status" value="1"/>
</dbReference>
<dbReference type="AlphaFoldDB" id="A0A7W6W8G2"/>
<dbReference type="FunFam" id="3.40.640.10:FF:000001">
    <property type="entry name" value="Serine hydroxymethyltransferase"/>
    <property type="match status" value="1"/>
</dbReference>
<comment type="pathway">
    <text evidence="11">One-carbon metabolism; tetrahydrofolate interconversion.</text>
</comment>
<keyword evidence="14" id="KW-0489">Methyltransferase</keyword>
<evidence type="ECO:0000256" key="5">
    <source>
        <dbReference type="ARBA" id="ARBA00022490"/>
    </source>
</evidence>
<dbReference type="HAMAP" id="MF_00051">
    <property type="entry name" value="SHMT"/>
    <property type="match status" value="1"/>
</dbReference>
<protein>
    <recommendedName>
        <fullName evidence="11">Serine hydroxymethyltransferase</fullName>
        <shortName evidence="11">SHMT</shortName>
        <shortName evidence="11">Serine methylase</shortName>
        <ecNumber evidence="11">2.1.2.1</ecNumber>
    </recommendedName>
</protein>
<dbReference type="InterPro" id="IPR049943">
    <property type="entry name" value="Ser_HO-MeTrfase-like"/>
</dbReference>
<dbReference type="Gene3D" id="3.90.1150.10">
    <property type="entry name" value="Aspartate Aminotransferase, domain 1"/>
    <property type="match status" value="1"/>
</dbReference>
<dbReference type="GO" id="GO:0004372">
    <property type="term" value="F:glycine hydroxymethyltransferase activity"/>
    <property type="evidence" value="ECO:0007669"/>
    <property type="project" value="UniProtKB-UniRule"/>
</dbReference>
<keyword evidence="5 11" id="KW-0963">Cytoplasm</keyword>
<keyword evidence="15" id="KW-1185">Reference proteome</keyword>
<feature type="domain" description="Serine hydroxymethyltransferase-like" evidence="13">
    <location>
        <begin position="12"/>
        <end position="389"/>
    </location>
</feature>
<sequence length="427" mass="45238">MTETTAFFSAALADADPDVAASVRRELVRQQDQIELIASENIVSRAVLEAAGSVLTNKYAEGYPGRRYYGGCEFVDEAEALAIDRAKRLFDCTFANVQPHSGAQANGAVMLALCKPGDTILGMSLAAGGHLTHGAAPAQSGKWFNAIQYGVRKQDGRIDFDEVDSLAKAHRPKLIIAGGSAYPREIDFERFRAIADAVGALLMVDMAHFAGLVAAKLHPSPLPHAHVVTTTTHKTLRGPRGGLILSNDPDLGKKINSAVFPGLQGGPLMHIIAAKAVAFGEALQPSFVDYARRVKDNARALGDTLLKNGLDLVAGGTDTHLVLVDLRPKGLTGTIAEAAMERAGMTCNKNGIPFDPEKPMVTSGVRLGSPAATTRGFGTAEFTQVGEMIAEVLDGLAANRDDNGAVEGAVRDRVRALCARFPIYQTL</sequence>
<evidence type="ECO:0000256" key="9">
    <source>
        <dbReference type="ARBA" id="ARBA00051216"/>
    </source>
</evidence>
<dbReference type="PANTHER" id="PTHR11680">
    <property type="entry name" value="SERINE HYDROXYMETHYLTRANSFERASE"/>
    <property type="match status" value="1"/>
</dbReference>
<feature type="site" description="Plays an important role in substrate specificity" evidence="11">
    <location>
        <position position="233"/>
    </location>
</feature>
<comment type="subcellular location">
    <subcellularLocation>
        <location evidence="2 11">Cytoplasm</location>
    </subcellularLocation>
</comment>
<comment type="caution">
    <text evidence="14">The sequence shown here is derived from an EMBL/GenBank/DDBJ whole genome shotgun (WGS) entry which is preliminary data.</text>
</comment>
<gene>
    <name evidence="11" type="primary">glyA</name>
    <name evidence="14" type="ORF">GGD89_000436</name>
</gene>
<keyword evidence="7 11" id="KW-0808">Transferase</keyword>
<keyword evidence="6 11" id="KW-0554">One-carbon metabolism</keyword>
<evidence type="ECO:0000256" key="10">
    <source>
        <dbReference type="ARBA" id="ARBA00057572"/>
    </source>
</evidence>
<dbReference type="UniPathway" id="UPA00193"/>
<evidence type="ECO:0000256" key="6">
    <source>
        <dbReference type="ARBA" id="ARBA00022563"/>
    </source>
</evidence>
<evidence type="ECO:0000259" key="13">
    <source>
        <dbReference type="Pfam" id="PF00464"/>
    </source>
</evidence>
<comment type="function">
    <text evidence="10">Catalyzes the reversible interconversion of alpha-methyl-L-serine to D-alanine with tetrahydrofolate (THF) serving as the one-carbon carrier. Cannot use alpha-methyl-D-serine, L-serine, D-serine or L-alanine.</text>
</comment>
<comment type="subunit">
    <text evidence="4 11">Homodimer.</text>
</comment>
<dbReference type="CDD" id="cd00378">
    <property type="entry name" value="SHMT"/>
    <property type="match status" value="1"/>
</dbReference>
<dbReference type="GO" id="GO:0019264">
    <property type="term" value="P:glycine biosynthetic process from serine"/>
    <property type="evidence" value="ECO:0007669"/>
    <property type="project" value="UniProtKB-UniRule"/>
</dbReference>
<dbReference type="InterPro" id="IPR015421">
    <property type="entry name" value="PyrdxlP-dep_Trfase_major"/>
</dbReference>
<dbReference type="InterPro" id="IPR039429">
    <property type="entry name" value="SHMT-like_dom"/>
</dbReference>
<dbReference type="EMBL" id="JACIGK010000002">
    <property type="protein sequence ID" value="MBB4264829.1"/>
    <property type="molecule type" value="Genomic_DNA"/>
</dbReference>
<proteinExistence type="inferred from homology"/>
<comment type="catalytic activity">
    <reaction evidence="11">
        <text>(6R)-5,10-methylene-5,6,7,8-tetrahydrofolate + glycine + H2O = (6S)-5,6,7,8-tetrahydrofolate + L-serine</text>
        <dbReference type="Rhea" id="RHEA:15481"/>
        <dbReference type="ChEBI" id="CHEBI:15377"/>
        <dbReference type="ChEBI" id="CHEBI:15636"/>
        <dbReference type="ChEBI" id="CHEBI:33384"/>
        <dbReference type="ChEBI" id="CHEBI:57305"/>
        <dbReference type="ChEBI" id="CHEBI:57453"/>
        <dbReference type="EC" id="2.1.2.1"/>
    </reaction>
</comment>
<comment type="catalytic activity">
    <reaction evidence="9">
        <text>(6R)-5,10-methylene-5,6,7,8-tetrahydrofolate + D-alanine + H2O = 2-methylserine + (6S)-5,6,7,8-tetrahydrofolate</text>
        <dbReference type="Rhea" id="RHEA:10064"/>
        <dbReference type="ChEBI" id="CHEBI:15377"/>
        <dbReference type="ChEBI" id="CHEBI:15636"/>
        <dbReference type="ChEBI" id="CHEBI:57416"/>
        <dbReference type="ChEBI" id="CHEBI:57453"/>
        <dbReference type="ChEBI" id="CHEBI:58275"/>
        <dbReference type="EC" id="2.1.2.7"/>
    </reaction>
</comment>
<evidence type="ECO:0000256" key="7">
    <source>
        <dbReference type="ARBA" id="ARBA00022679"/>
    </source>
</evidence>
<evidence type="ECO:0000256" key="4">
    <source>
        <dbReference type="ARBA" id="ARBA00011738"/>
    </source>
</evidence>
<evidence type="ECO:0000256" key="11">
    <source>
        <dbReference type="HAMAP-Rule" id="MF_00051"/>
    </source>
</evidence>
<evidence type="ECO:0000256" key="8">
    <source>
        <dbReference type="ARBA" id="ARBA00022898"/>
    </source>
</evidence>
<dbReference type="InterPro" id="IPR015422">
    <property type="entry name" value="PyrdxlP-dep_Trfase_small"/>
</dbReference>
<name>A0A7W6W8G2_9PROT</name>
<dbReference type="Proteomes" id="UP000554286">
    <property type="component" value="Unassembled WGS sequence"/>
</dbReference>
<dbReference type="GO" id="GO:0005829">
    <property type="term" value="C:cytosol"/>
    <property type="evidence" value="ECO:0007669"/>
    <property type="project" value="TreeGrafter"/>
</dbReference>
<dbReference type="InterPro" id="IPR001085">
    <property type="entry name" value="Ser_HO-MeTrfase"/>
</dbReference>
<comment type="similarity">
    <text evidence="3 11">Belongs to the SHMT family.</text>
</comment>
<comment type="caution">
    <text evidence="11">Lacks conserved residue(s) required for the propagation of feature annotation.</text>
</comment>
<dbReference type="EC" id="2.1.2.1" evidence="11"/>
<keyword evidence="8 11" id="KW-0663">Pyridoxal phosphate</keyword>
<evidence type="ECO:0000256" key="1">
    <source>
        <dbReference type="ARBA" id="ARBA00001933"/>
    </source>
</evidence>
<evidence type="ECO:0000313" key="14">
    <source>
        <dbReference type="EMBL" id="MBB4264829.1"/>
    </source>
</evidence>
<organism evidence="14 15">
    <name type="scientific">Roseospira visakhapatnamensis</name>
    <dbReference type="NCBI Taxonomy" id="390880"/>
    <lineage>
        <taxon>Bacteria</taxon>
        <taxon>Pseudomonadati</taxon>
        <taxon>Pseudomonadota</taxon>
        <taxon>Alphaproteobacteria</taxon>
        <taxon>Rhodospirillales</taxon>
        <taxon>Rhodospirillaceae</taxon>
        <taxon>Roseospira</taxon>
    </lineage>
</organism>
<dbReference type="InterPro" id="IPR015424">
    <property type="entry name" value="PyrdxlP-dep_Trfase"/>
</dbReference>
<dbReference type="SUPFAM" id="SSF53383">
    <property type="entry name" value="PLP-dependent transferases"/>
    <property type="match status" value="1"/>
</dbReference>
<keyword evidence="11" id="KW-0028">Amino-acid biosynthesis</keyword>
<evidence type="ECO:0000313" key="15">
    <source>
        <dbReference type="Proteomes" id="UP000554286"/>
    </source>
</evidence>
<dbReference type="Gene3D" id="3.40.640.10">
    <property type="entry name" value="Type I PLP-dependent aspartate aminotransferase-like (Major domain)"/>
    <property type="match status" value="1"/>
</dbReference>
<dbReference type="GO" id="GO:0032259">
    <property type="term" value="P:methylation"/>
    <property type="evidence" value="ECO:0007669"/>
    <property type="project" value="UniProtKB-KW"/>
</dbReference>
<dbReference type="NCBIfam" id="NF000586">
    <property type="entry name" value="PRK00011.1"/>
    <property type="match status" value="1"/>
</dbReference>
<dbReference type="InterPro" id="IPR019798">
    <property type="entry name" value="Ser_HO-MeTrfase_PLP_BS"/>
</dbReference>
<comment type="pathway">
    <text evidence="11">Amino-acid biosynthesis; glycine biosynthesis; glycine from L-serine: step 1/1.</text>
</comment>
<dbReference type="GO" id="GO:0035999">
    <property type="term" value="P:tetrahydrofolate interconversion"/>
    <property type="evidence" value="ECO:0007669"/>
    <property type="project" value="UniProtKB-UniRule"/>
</dbReference>
<feature type="modified residue" description="N6-(pyridoxal phosphate)lysine" evidence="11 12">
    <location>
        <position position="234"/>
    </location>
</feature>
<dbReference type="PROSITE" id="PS00096">
    <property type="entry name" value="SHMT"/>
    <property type="match status" value="1"/>
</dbReference>
<dbReference type="PIRSF" id="PIRSF000412">
    <property type="entry name" value="SHMT"/>
    <property type="match status" value="1"/>
</dbReference>
<comment type="cofactor">
    <cofactor evidence="1 11 12">
        <name>pyridoxal 5'-phosphate</name>
        <dbReference type="ChEBI" id="CHEBI:597326"/>
    </cofactor>
</comment>
<dbReference type="Pfam" id="PF00464">
    <property type="entry name" value="SHMT"/>
    <property type="match status" value="1"/>
</dbReference>
<dbReference type="UniPathway" id="UPA00288">
    <property type="reaction ID" value="UER01023"/>
</dbReference>
<reference evidence="14 15" key="1">
    <citation type="submission" date="2020-08" db="EMBL/GenBank/DDBJ databases">
        <title>Genome sequencing of Purple Non-Sulfur Bacteria from various extreme environments.</title>
        <authorList>
            <person name="Mayer M."/>
        </authorList>
    </citation>
    <scope>NUCLEOTIDE SEQUENCE [LARGE SCALE GENOMIC DNA]</scope>
    <source>
        <strain evidence="14 15">JA131</strain>
    </source>
</reference>
<accession>A0A7W6W8G2</accession>
<dbReference type="GO" id="GO:0050413">
    <property type="term" value="F:D-alanine 2-hydroxymethyltransferase activity"/>
    <property type="evidence" value="ECO:0007669"/>
    <property type="project" value="UniProtKB-EC"/>
</dbReference>
<feature type="binding site" evidence="11">
    <location>
        <begin position="129"/>
        <end position="131"/>
    </location>
    <ligand>
        <name>(6S)-5,6,7,8-tetrahydrofolate</name>
        <dbReference type="ChEBI" id="CHEBI:57453"/>
    </ligand>
</feature>
<feature type="binding site" evidence="11">
    <location>
        <position position="125"/>
    </location>
    <ligand>
        <name>(6S)-5,6,7,8-tetrahydrofolate</name>
        <dbReference type="ChEBI" id="CHEBI:57453"/>
    </ligand>
</feature>
<comment type="function">
    <text evidence="11">Catalyzes the reversible interconversion of serine and glycine with tetrahydrofolate (THF) serving as the one-carbon carrier. This reaction serves as the major source of one-carbon groups required for the biosynthesis of purines, thymidylate, methionine, and other important biomolecules. Also exhibits THF-independent aldolase activity toward beta-hydroxyamino acids, producing glycine and aldehydes, via a retro-aldol mechanism.</text>
</comment>
<dbReference type="GO" id="GO:0030170">
    <property type="term" value="F:pyridoxal phosphate binding"/>
    <property type="evidence" value="ECO:0007669"/>
    <property type="project" value="UniProtKB-UniRule"/>
</dbReference>
<evidence type="ECO:0000256" key="3">
    <source>
        <dbReference type="ARBA" id="ARBA00006376"/>
    </source>
</evidence>
<dbReference type="GO" id="GO:0008168">
    <property type="term" value="F:methyltransferase activity"/>
    <property type="evidence" value="ECO:0007669"/>
    <property type="project" value="UniProtKB-KW"/>
</dbReference>